<dbReference type="OrthoDB" id="9805228at2"/>
<dbReference type="AlphaFoldDB" id="A0A2P2E241"/>
<gene>
    <name evidence="3" type="ORF">LPTSP4_24470</name>
</gene>
<dbReference type="EMBL" id="BFBB01000007">
    <property type="protein sequence ID" value="GBF50919.1"/>
    <property type="molecule type" value="Genomic_DNA"/>
</dbReference>
<dbReference type="Proteomes" id="UP000245133">
    <property type="component" value="Unassembled WGS sequence"/>
</dbReference>
<evidence type="ECO:0000313" key="4">
    <source>
        <dbReference type="Proteomes" id="UP000245133"/>
    </source>
</evidence>
<dbReference type="InterPro" id="IPR023393">
    <property type="entry name" value="START-like_dom_sf"/>
</dbReference>
<dbReference type="RefSeq" id="WP_108977054.1">
    <property type="nucleotide sequence ID" value="NZ_BFBB01000007.1"/>
</dbReference>
<dbReference type="Pfam" id="PF08327">
    <property type="entry name" value="AHSA1"/>
    <property type="match status" value="1"/>
</dbReference>
<evidence type="ECO:0000256" key="1">
    <source>
        <dbReference type="ARBA" id="ARBA00006817"/>
    </source>
</evidence>
<sequence length="161" mass="18705">MLQEFGIKINPELDLFFERNVEVPPQRVWDAWTRPELLVQWFTPDPWKTTHCEIDLKPGGIFRTVMKSPEGMEMDNIGSFLEVVPQKKLVFTDTLLPEFVPSENPFFTAMVFLEPTATGTRYIALARHGKKENCNQHKEMGFFAGWNKALDQMIAMIQNQR</sequence>
<dbReference type="CDD" id="cd08896">
    <property type="entry name" value="SRPBCC_CalC_Aha1-like_3"/>
    <property type="match status" value="1"/>
</dbReference>
<evidence type="ECO:0000259" key="2">
    <source>
        <dbReference type="Pfam" id="PF08327"/>
    </source>
</evidence>
<dbReference type="SUPFAM" id="SSF55961">
    <property type="entry name" value="Bet v1-like"/>
    <property type="match status" value="1"/>
</dbReference>
<proteinExistence type="inferred from homology"/>
<dbReference type="Gene3D" id="3.30.530.20">
    <property type="match status" value="1"/>
</dbReference>
<comment type="similarity">
    <text evidence="1">Belongs to the AHA1 family.</text>
</comment>
<keyword evidence="4" id="KW-1185">Reference proteome</keyword>
<organism evidence="3 4">
    <name type="scientific">Leptospira ryugenii</name>
    <dbReference type="NCBI Taxonomy" id="1917863"/>
    <lineage>
        <taxon>Bacteria</taxon>
        <taxon>Pseudomonadati</taxon>
        <taxon>Spirochaetota</taxon>
        <taxon>Spirochaetia</taxon>
        <taxon>Leptospirales</taxon>
        <taxon>Leptospiraceae</taxon>
        <taxon>Leptospira</taxon>
    </lineage>
</organism>
<reference evidence="3 4" key="1">
    <citation type="submission" date="2018-02" db="EMBL/GenBank/DDBJ databases">
        <title>Novel Leptospira species isolated from soil and water in Japan.</title>
        <authorList>
            <person name="Nakao R."/>
            <person name="Masuzawa T."/>
        </authorList>
    </citation>
    <scope>NUCLEOTIDE SEQUENCE [LARGE SCALE GENOMIC DNA]</scope>
    <source>
        <strain evidence="3 4">YH101</strain>
    </source>
</reference>
<name>A0A2P2E241_9LEPT</name>
<feature type="domain" description="Activator of Hsp90 ATPase homologue 1/2-like C-terminal" evidence="2">
    <location>
        <begin position="23"/>
        <end position="155"/>
    </location>
</feature>
<comment type="caution">
    <text evidence="3">The sequence shown here is derived from an EMBL/GenBank/DDBJ whole genome shotgun (WGS) entry which is preliminary data.</text>
</comment>
<dbReference type="InterPro" id="IPR013538">
    <property type="entry name" value="ASHA1/2-like_C"/>
</dbReference>
<protein>
    <submittedName>
        <fullName evidence="3">Activator of HSP90 ATPase</fullName>
    </submittedName>
</protein>
<accession>A0A2P2E241</accession>
<evidence type="ECO:0000313" key="3">
    <source>
        <dbReference type="EMBL" id="GBF50919.1"/>
    </source>
</evidence>